<proteinExistence type="predicted"/>
<feature type="region of interest" description="Disordered" evidence="1">
    <location>
        <begin position="317"/>
        <end position="339"/>
    </location>
</feature>
<name>Q4CY63_TRYCC</name>
<dbReference type="EMBL" id="AAHK01001479">
    <property type="protein sequence ID" value="EAN85211.1"/>
    <property type="molecule type" value="Genomic_DNA"/>
</dbReference>
<evidence type="ECO:0000313" key="3">
    <source>
        <dbReference type="EMBL" id="EAN85211.1"/>
    </source>
</evidence>
<accession>Q4CY63</accession>
<dbReference type="InParanoid" id="Q4CY63"/>
<dbReference type="PANTHER" id="PTHR37564">
    <property type="entry name" value="KINETOPLAST DNA-ASSOCIATED PROTEIN"/>
    <property type="match status" value="1"/>
</dbReference>
<keyword evidence="2" id="KW-0472">Membrane</keyword>
<dbReference type="eggNOG" id="ENOG502S8YK">
    <property type="taxonomic scope" value="Eukaryota"/>
</dbReference>
<evidence type="ECO:0000256" key="2">
    <source>
        <dbReference type="SAM" id="Phobius"/>
    </source>
</evidence>
<keyword evidence="4" id="KW-1185">Reference proteome</keyword>
<dbReference type="GeneID" id="3537220"/>
<dbReference type="InterPro" id="IPR036910">
    <property type="entry name" value="HMG_box_dom_sf"/>
</dbReference>
<dbReference type="Proteomes" id="UP000002296">
    <property type="component" value="Unassembled WGS sequence"/>
</dbReference>
<evidence type="ECO:0008006" key="5">
    <source>
        <dbReference type="Google" id="ProtNLM"/>
    </source>
</evidence>
<sequence length="339" mass="38510">MRLQLLLIIFFFSSFPYCLSFFFFFGFIGVWVDGWAHPNKRNQKQQQKGVEVTHEEGKKEEVAGRAVQFGGVRPFFACVCPHRRFESIEEAMLRTVVPLHNSRKLALRFFQTEQRKNTNLHGLSAVQKKKVILKMFKQLTREDMDALKKRAAAWEAKKISGETAIPSYRRRNEITPYELFYKEQLSNPSIASIASPGIREKKLFAIFNSLPDATREALEKRARELSQGMALSDSPPPSGKKPSASKKKKKRITIKTSSKSRSMTSQGASVGKKKKRTVTKTKVSPYAAFVKEQMPHMTHLPTKERMKAIAEKWNSMKTENAVEKSKPENTAAADPAPPS</sequence>
<dbReference type="KEGG" id="tcr:509793.20"/>
<comment type="caution">
    <text evidence="3">The sequence shown here is derived from an EMBL/GenBank/DDBJ whole genome shotgun (WGS) entry which is preliminary data.</text>
</comment>
<dbReference type="Gene3D" id="1.10.30.10">
    <property type="entry name" value="High mobility group box domain"/>
    <property type="match status" value="1"/>
</dbReference>
<feature type="transmembrane region" description="Helical" evidence="2">
    <location>
        <begin position="6"/>
        <end position="32"/>
    </location>
</feature>
<evidence type="ECO:0000256" key="1">
    <source>
        <dbReference type="SAM" id="MobiDB-lite"/>
    </source>
</evidence>
<dbReference type="SUPFAM" id="SSF47095">
    <property type="entry name" value="HMG-box"/>
    <property type="match status" value="1"/>
</dbReference>
<dbReference type="SMR" id="Q4CY63"/>
<keyword evidence="2" id="KW-1133">Transmembrane helix</keyword>
<reference evidence="3 4" key="1">
    <citation type="journal article" date="2005" name="Science">
        <title>The genome sequence of Trypanosoma cruzi, etiologic agent of Chagas disease.</title>
        <authorList>
            <person name="El-Sayed N.M."/>
            <person name="Myler P.J."/>
            <person name="Bartholomeu D.C."/>
            <person name="Nilsson D."/>
            <person name="Aggarwal G."/>
            <person name="Tran A.N."/>
            <person name="Ghedin E."/>
            <person name="Worthey E.A."/>
            <person name="Delcher A.L."/>
            <person name="Blandin G."/>
            <person name="Westenberger S.J."/>
            <person name="Caler E."/>
            <person name="Cerqueira G.C."/>
            <person name="Branche C."/>
            <person name="Haas B."/>
            <person name="Anupama A."/>
            <person name="Arner E."/>
            <person name="Aslund L."/>
            <person name="Attipoe P."/>
            <person name="Bontempi E."/>
            <person name="Bringaud F."/>
            <person name="Burton P."/>
            <person name="Cadag E."/>
            <person name="Campbell D.A."/>
            <person name="Carrington M."/>
            <person name="Crabtree J."/>
            <person name="Darban H."/>
            <person name="da Silveira J.F."/>
            <person name="de Jong P."/>
            <person name="Edwards K."/>
            <person name="Englund P.T."/>
            <person name="Fazelina G."/>
            <person name="Feldblyum T."/>
            <person name="Ferella M."/>
            <person name="Frasch A.C."/>
            <person name="Gull K."/>
            <person name="Horn D."/>
            <person name="Hou L."/>
            <person name="Huang Y."/>
            <person name="Kindlund E."/>
            <person name="Klingbeil M."/>
            <person name="Kluge S."/>
            <person name="Koo H."/>
            <person name="Lacerda D."/>
            <person name="Levin M.J."/>
            <person name="Lorenzi H."/>
            <person name="Louie T."/>
            <person name="Machado C.R."/>
            <person name="McCulloch R."/>
            <person name="McKenna A."/>
            <person name="Mizuno Y."/>
            <person name="Mottram J.C."/>
            <person name="Nelson S."/>
            <person name="Ochaya S."/>
            <person name="Osoegawa K."/>
            <person name="Pai G."/>
            <person name="Parsons M."/>
            <person name="Pentony M."/>
            <person name="Pettersson U."/>
            <person name="Pop M."/>
            <person name="Ramirez J.L."/>
            <person name="Rinta J."/>
            <person name="Robertson L."/>
            <person name="Salzberg S.L."/>
            <person name="Sanchez D.O."/>
            <person name="Seyler A."/>
            <person name="Sharma R."/>
            <person name="Shetty J."/>
            <person name="Simpson A.J."/>
            <person name="Sisk E."/>
            <person name="Tammi M.T."/>
            <person name="Tarleton R."/>
            <person name="Teixeira S."/>
            <person name="Van Aken S."/>
            <person name="Vogt C."/>
            <person name="Ward P.N."/>
            <person name="Wickstead B."/>
            <person name="Wortman J."/>
            <person name="White O."/>
            <person name="Fraser C.M."/>
            <person name="Stuart K.D."/>
            <person name="Andersson B."/>
        </authorList>
    </citation>
    <scope>NUCLEOTIDE SEQUENCE [LARGE SCALE GENOMIC DNA]</scope>
    <source>
        <strain evidence="3 4">CL Brener</strain>
    </source>
</reference>
<dbReference type="PaxDb" id="353153-Q4CY63"/>
<protein>
    <recommendedName>
        <fullName evidence="5">Kinetoplast DNA-associated protein</fullName>
    </recommendedName>
</protein>
<dbReference type="AlphaFoldDB" id="Q4CY63"/>
<keyword evidence="2" id="KW-0812">Transmembrane</keyword>
<dbReference type="RefSeq" id="XP_807062.1">
    <property type="nucleotide sequence ID" value="XM_801969.1"/>
</dbReference>
<gene>
    <name evidence="3" type="ORF">Tc00.1047053509793.20</name>
</gene>
<evidence type="ECO:0000313" key="4">
    <source>
        <dbReference type="Proteomes" id="UP000002296"/>
    </source>
</evidence>
<dbReference type="PANTHER" id="PTHR37564:SF5">
    <property type="entry name" value="KINETOPLAST DNA-ASSOCIATED PROTEIN"/>
    <property type="match status" value="1"/>
</dbReference>
<organism evidence="3 4">
    <name type="scientific">Trypanosoma cruzi (strain CL Brener)</name>
    <dbReference type="NCBI Taxonomy" id="353153"/>
    <lineage>
        <taxon>Eukaryota</taxon>
        <taxon>Discoba</taxon>
        <taxon>Euglenozoa</taxon>
        <taxon>Kinetoplastea</taxon>
        <taxon>Metakinetoplastina</taxon>
        <taxon>Trypanosomatida</taxon>
        <taxon>Trypanosomatidae</taxon>
        <taxon>Trypanosoma</taxon>
        <taxon>Schizotrypanum</taxon>
    </lineage>
</organism>
<feature type="compositionally biased region" description="Basic residues" evidence="1">
    <location>
        <begin position="243"/>
        <end position="253"/>
    </location>
</feature>
<feature type="region of interest" description="Disordered" evidence="1">
    <location>
        <begin position="219"/>
        <end position="279"/>
    </location>
</feature>
<dbReference type="InterPro" id="IPR052695">
    <property type="entry name" value="Kinetoplast-DNA-binding"/>
</dbReference>